<dbReference type="KEGG" id="aprc:113852022"/>
<evidence type="ECO:0000256" key="1">
    <source>
        <dbReference type="SAM" id="MobiDB-lite"/>
    </source>
</evidence>
<keyword evidence="2" id="KW-1185">Reference proteome</keyword>
<organism evidence="2 3">
    <name type="scientific">Abrus precatorius</name>
    <name type="common">Indian licorice</name>
    <name type="synonym">Glycine abrus</name>
    <dbReference type="NCBI Taxonomy" id="3816"/>
    <lineage>
        <taxon>Eukaryota</taxon>
        <taxon>Viridiplantae</taxon>
        <taxon>Streptophyta</taxon>
        <taxon>Embryophyta</taxon>
        <taxon>Tracheophyta</taxon>
        <taxon>Spermatophyta</taxon>
        <taxon>Magnoliopsida</taxon>
        <taxon>eudicotyledons</taxon>
        <taxon>Gunneridae</taxon>
        <taxon>Pentapetalae</taxon>
        <taxon>rosids</taxon>
        <taxon>fabids</taxon>
        <taxon>Fabales</taxon>
        <taxon>Fabaceae</taxon>
        <taxon>Papilionoideae</taxon>
        <taxon>50 kb inversion clade</taxon>
        <taxon>NPAAA clade</taxon>
        <taxon>indigoferoid/millettioid clade</taxon>
        <taxon>Abreae</taxon>
        <taxon>Abrus</taxon>
    </lineage>
</organism>
<evidence type="ECO:0000313" key="2">
    <source>
        <dbReference type="Proteomes" id="UP000694853"/>
    </source>
</evidence>
<proteinExistence type="predicted"/>
<protein>
    <submittedName>
        <fullName evidence="3">Uncharacterized protein LOC113852022</fullName>
    </submittedName>
</protein>
<dbReference type="OrthoDB" id="1689420at2759"/>
<feature type="compositionally biased region" description="Polar residues" evidence="1">
    <location>
        <begin position="306"/>
        <end position="322"/>
    </location>
</feature>
<sequence>MANNQHKRTLKELAVSDVTYQPLGIQYPDVDAPFELKSSLIHLLHKFNSSAALTSSRRPHQVEGLSILLRWCSEILAILPAAKVCHLLDRHEEDVPGEVLPCFQSSHNQKKRSTTLDNSAKKASMSIISDQLLIQYFYESLAPMERSMLDVASGGTLMDKKPSATKALIDNMAEKSRQFNTRAMAPMREVHNVQQPTYMAANSSRLNSRIEELTTFVRQLAVVQQTVPQGRVTRDCHICSSIEHTSDYCPLLHESSQQASGHRVFSERQDQYRVLNFQQPQRQQQLYRFQYQSHNLAFNDHPNMRYGTSEQQQQQHTSQPSNGYRPPPMRQQ</sequence>
<gene>
    <name evidence="3" type="primary">LOC113852022</name>
</gene>
<reference evidence="3" key="2">
    <citation type="submission" date="2025-08" db="UniProtKB">
        <authorList>
            <consortium name="RefSeq"/>
        </authorList>
    </citation>
    <scope>IDENTIFICATION</scope>
    <source>
        <tissue evidence="3">Young leaves</tissue>
    </source>
</reference>
<dbReference type="AlphaFoldDB" id="A0A8B8K408"/>
<evidence type="ECO:0000313" key="3">
    <source>
        <dbReference type="RefSeq" id="XP_027338084.1"/>
    </source>
</evidence>
<dbReference type="GeneID" id="113852022"/>
<dbReference type="RefSeq" id="XP_027338084.1">
    <property type="nucleotide sequence ID" value="XM_027482283.1"/>
</dbReference>
<name>A0A8B8K408_ABRPR</name>
<dbReference type="Proteomes" id="UP000694853">
    <property type="component" value="Unplaced"/>
</dbReference>
<feature type="region of interest" description="Disordered" evidence="1">
    <location>
        <begin position="298"/>
        <end position="332"/>
    </location>
</feature>
<accession>A0A8B8K408</accession>
<reference evidence="2" key="1">
    <citation type="journal article" date="2019" name="Toxins">
        <title>Detection of Abrin-Like and Prepropulchellin-Like Toxin Genes and Transcripts Using Whole Genome Sequencing and Full-Length Transcript Sequencing of Abrus precatorius.</title>
        <authorList>
            <person name="Hovde B.T."/>
            <person name="Daligault H.E."/>
            <person name="Hanschen E.R."/>
            <person name="Kunde Y.A."/>
            <person name="Johnson M.B."/>
            <person name="Starkenburg S.R."/>
            <person name="Johnson S.L."/>
        </authorList>
    </citation>
    <scope>NUCLEOTIDE SEQUENCE [LARGE SCALE GENOMIC DNA]</scope>
</reference>